<dbReference type="SUPFAM" id="SSF53850">
    <property type="entry name" value="Periplasmic binding protein-like II"/>
    <property type="match status" value="1"/>
</dbReference>
<dbReference type="Proteomes" id="UP000238649">
    <property type="component" value="Unassembled WGS sequence"/>
</dbReference>
<keyword evidence="1" id="KW-0175">Coiled coil</keyword>
<gene>
    <name evidence="2" type="ORF">CJ671_10295</name>
</gene>
<name>A0A2S9SKX9_9BACT</name>
<reference evidence="2 3" key="1">
    <citation type="submission" date="2017-09" db="EMBL/GenBank/DDBJ databases">
        <title>Reassesment of A. cryaerophilus.</title>
        <authorList>
            <person name="Perez-Cataluna A."/>
            <person name="Collado L."/>
            <person name="Salgado O."/>
            <person name="Lefinanco V."/>
            <person name="Figueras M.J."/>
        </authorList>
    </citation>
    <scope>NUCLEOTIDE SEQUENCE [LARGE SCALE GENOMIC DNA]</scope>
    <source>
        <strain evidence="2 3">LMG 9871</strain>
    </source>
</reference>
<feature type="coiled-coil region" evidence="1">
    <location>
        <begin position="214"/>
        <end position="241"/>
    </location>
</feature>
<accession>A0A2S9SKX9</accession>
<sequence length="291" mass="33961">MIRVILIGLIPIIFLTSCVNDKKDKLRVVTSNWIGYTPLFYAREKGLLDKLNIQLLSVVSLSESLHTYKSKHADVFLGTQYEYQETFKRDNQVVPIMLLNKSDGGDVVMSNLTLEEIKKEDKQIDVFLELSSINSLVFDDFITKHNIKNKNFNYINKDQSFIAQQKEFKKPTIVISYNPYNITLEKNGLKTLETTKDNIEILIVDAMFTTNDILIKYKDELKELKKIIDIAIDDLEKDEKAYYDLIKDYLYDTSFEEFQQSLSNIKWINKNIDQNILDSLKEHNFATKELL</sequence>
<evidence type="ECO:0000256" key="1">
    <source>
        <dbReference type="SAM" id="Coils"/>
    </source>
</evidence>
<comment type="caution">
    <text evidence="2">The sequence shown here is derived from an EMBL/GenBank/DDBJ whole genome shotgun (WGS) entry which is preliminary data.</text>
</comment>
<dbReference type="PROSITE" id="PS51257">
    <property type="entry name" value="PROKAR_LIPOPROTEIN"/>
    <property type="match status" value="1"/>
</dbReference>
<protein>
    <recommendedName>
        <fullName evidence="4">SsuA/THI5-like domain-containing protein</fullName>
    </recommendedName>
</protein>
<dbReference type="OrthoDB" id="5372616at2"/>
<evidence type="ECO:0000313" key="2">
    <source>
        <dbReference type="EMBL" id="PRM87248.1"/>
    </source>
</evidence>
<dbReference type="AlphaFoldDB" id="A0A2S9SKX9"/>
<evidence type="ECO:0000313" key="3">
    <source>
        <dbReference type="Proteomes" id="UP000238649"/>
    </source>
</evidence>
<dbReference type="RefSeq" id="WP_105912607.1">
    <property type="nucleotide sequence ID" value="NZ_NXGH01000050.1"/>
</dbReference>
<dbReference type="EMBL" id="NXGH01000050">
    <property type="protein sequence ID" value="PRM87248.1"/>
    <property type="molecule type" value="Genomic_DNA"/>
</dbReference>
<organism evidence="2 3">
    <name type="scientific">Aliarcobacter cryaerophilus</name>
    <dbReference type="NCBI Taxonomy" id="28198"/>
    <lineage>
        <taxon>Bacteria</taxon>
        <taxon>Pseudomonadati</taxon>
        <taxon>Campylobacterota</taxon>
        <taxon>Epsilonproteobacteria</taxon>
        <taxon>Campylobacterales</taxon>
        <taxon>Arcobacteraceae</taxon>
        <taxon>Aliarcobacter</taxon>
    </lineage>
</organism>
<proteinExistence type="predicted"/>
<evidence type="ECO:0008006" key="4">
    <source>
        <dbReference type="Google" id="ProtNLM"/>
    </source>
</evidence>